<dbReference type="Gene3D" id="3.40.720.10">
    <property type="entry name" value="Alkaline Phosphatase, subunit A"/>
    <property type="match status" value="1"/>
</dbReference>
<dbReference type="PROSITE" id="PS00149">
    <property type="entry name" value="SULFATASE_2"/>
    <property type="match status" value="1"/>
</dbReference>
<dbReference type="SUPFAM" id="SSF53649">
    <property type="entry name" value="Alkaline phosphatase-like"/>
    <property type="match status" value="1"/>
</dbReference>
<evidence type="ECO:0000313" key="6">
    <source>
        <dbReference type="EMBL" id="MFC7404747.1"/>
    </source>
</evidence>
<gene>
    <name evidence="6" type="ORF">ACFQQL_06460</name>
</gene>
<dbReference type="InterPro" id="IPR000917">
    <property type="entry name" value="Sulfatase_N"/>
</dbReference>
<dbReference type="RefSeq" id="WP_382392435.1">
    <property type="nucleotide sequence ID" value="NZ_JBHTCQ010000001.1"/>
</dbReference>
<dbReference type="GO" id="GO:0016787">
    <property type="term" value="F:hydrolase activity"/>
    <property type="evidence" value="ECO:0007669"/>
    <property type="project" value="UniProtKB-KW"/>
</dbReference>
<evidence type="ECO:0000313" key="7">
    <source>
        <dbReference type="Proteomes" id="UP001596455"/>
    </source>
</evidence>
<feature type="domain" description="Sulfatase N-terminal" evidence="5">
    <location>
        <begin position="6"/>
        <end position="416"/>
    </location>
</feature>
<keyword evidence="4" id="KW-0106">Calcium</keyword>
<dbReference type="EMBL" id="JBHTCQ010000001">
    <property type="protein sequence ID" value="MFC7404747.1"/>
    <property type="molecule type" value="Genomic_DNA"/>
</dbReference>
<dbReference type="InterPro" id="IPR024607">
    <property type="entry name" value="Sulfatase_CS"/>
</dbReference>
<evidence type="ECO:0000259" key="5">
    <source>
        <dbReference type="Pfam" id="PF00884"/>
    </source>
</evidence>
<dbReference type="EC" id="3.1.6.-" evidence="6"/>
<dbReference type="InterPro" id="IPR050738">
    <property type="entry name" value="Sulfatase"/>
</dbReference>
<comment type="similarity">
    <text evidence="1">Belongs to the sulfatase family.</text>
</comment>
<accession>A0ABW2Q7L8</accession>
<keyword evidence="2" id="KW-0479">Metal-binding</keyword>
<protein>
    <submittedName>
        <fullName evidence="6">Arylsulfatase</fullName>
        <ecNumber evidence="6">3.1.6.-</ecNumber>
    </submittedName>
</protein>
<dbReference type="InterPro" id="IPR017850">
    <property type="entry name" value="Alkaline_phosphatase_core_sf"/>
</dbReference>
<dbReference type="PANTHER" id="PTHR42693">
    <property type="entry name" value="ARYLSULFATASE FAMILY MEMBER"/>
    <property type="match status" value="1"/>
</dbReference>
<evidence type="ECO:0000256" key="2">
    <source>
        <dbReference type="ARBA" id="ARBA00022723"/>
    </source>
</evidence>
<sequence length="525" mass="58213">MAPRTNVVLIVVDDMGYSDIGCYGSEIPTPNLDRLAAGGVRMSQFYNTARCSPSRASLLTGLHPHQTGIGILTEDQRPHGYAGTLNDRCLTMAEVLGAAGYATSMSGKWHLCGQMFEPHDAWPTRRGFEQFFGTIAGGGSYYYPKTLTRGETSVQEETSAPDFYYTDAITDNAVGFIEAHQKDPSRPFFLYTAYTAPHWPLHAPEEDVAAMEGLFDAGWDELRRERARRLVDLGVLDPAWGLSDRDPDVAAWDQTPDHEWQTRRMEVYAAQIRRMDAGVGRILDALESTGQLDDTLVLFLSDNGGCAEGFQPAYTDELPHLPEFLPGATRDGRRVFRGNVPEVMPGGEDTYASYGTGWANLSNTPFREYKHWVHEGGIATPFIAHWPAGGLEAGAVRHVPHQLPDVMATVLEATGVTYPEEFPGRDPQPLEGVSMVATWHGEPAPADRMLFWEHEGNAAVRRGRWKLVRKFGEPWELYDLSTDRTELHDRAEANPDVVAELVDAYEGWADRCGVIARESILVAGR</sequence>
<dbReference type="Pfam" id="PF00884">
    <property type="entry name" value="Sulfatase"/>
    <property type="match status" value="1"/>
</dbReference>
<dbReference type="Proteomes" id="UP001596455">
    <property type="component" value="Unassembled WGS sequence"/>
</dbReference>
<reference evidence="7" key="1">
    <citation type="journal article" date="2019" name="Int. J. Syst. Evol. Microbiol.">
        <title>The Global Catalogue of Microorganisms (GCM) 10K type strain sequencing project: providing services to taxonomists for standard genome sequencing and annotation.</title>
        <authorList>
            <consortium name="The Broad Institute Genomics Platform"/>
            <consortium name="The Broad Institute Genome Sequencing Center for Infectious Disease"/>
            <person name="Wu L."/>
            <person name="Ma J."/>
        </authorList>
    </citation>
    <scope>NUCLEOTIDE SEQUENCE [LARGE SCALE GENOMIC DNA]</scope>
    <source>
        <strain evidence="7">JCM 1490</strain>
    </source>
</reference>
<name>A0ABW2Q7L8_9MICO</name>
<keyword evidence="7" id="KW-1185">Reference proteome</keyword>
<evidence type="ECO:0000256" key="3">
    <source>
        <dbReference type="ARBA" id="ARBA00022801"/>
    </source>
</evidence>
<evidence type="ECO:0000256" key="4">
    <source>
        <dbReference type="ARBA" id="ARBA00022837"/>
    </source>
</evidence>
<organism evidence="6 7">
    <name type="scientific">Georgenia alba</name>
    <dbReference type="NCBI Taxonomy" id="2233858"/>
    <lineage>
        <taxon>Bacteria</taxon>
        <taxon>Bacillati</taxon>
        <taxon>Actinomycetota</taxon>
        <taxon>Actinomycetes</taxon>
        <taxon>Micrococcales</taxon>
        <taxon>Bogoriellaceae</taxon>
        <taxon>Georgenia</taxon>
    </lineage>
</organism>
<keyword evidence="3 6" id="KW-0378">Hydrolase</keyword>
<comment type="caution">
    <text evidence="6">The sequence shown here is derived from an EMBL/GenBank/DDBJ whole genome shotgun (WGS) entry which is preliminary data.</text>
</comment>
<dbReference type="Gene3D" id="3.30.1120.10">
    <property type="match status" value="1"/>
</dbReference>
<dbReference type="CDD" id="cd16025">
    <property type="entry name" value="PAS_like"/>
    <property type="match status" value="1"/>
</dbReference>
<dbReference type="PANTHER" id="PTHR42693:SF53">
    <property type="entry name" value="ENDO-4-O-SULFATASE"/>
    <property type="match status" value="1"/>
</dbReference>
<evidence type="ECO:0000256" key="1">
    <source>
        <dbReference type="ARBA" id="ARBA00008779"/>
    </source>
</evidence>
<proteinExistence type="inferred from homology"/>